<dbReference type="PRINTS" id="PR00320">
    <property type="entry name" value="GPROTEINBRPT"/>
</dbReference>
<dbReference type="InterPro" id="IPR019775">
    <property type="entry name" value="WD40_repeat_CS"/>
</dbReference>
<evidence type="ECO:0000256" key="2">
    <source>
        <dbReference type="ARBA" id="ARBA00022737"/>
    </source>
</evidence>
<dbReference type="SUPFAM" id="SSF50978">
    <property type="entry name" value="WD40 repeat-like"/>
    <property type="match status" value="1"/>
</dbReference>
<dbReference type="GO" id="GO:0097361">
    <property type="term" value="C:cytosolic [4Fe-4S] assembly targeting complex"/>
    <property type="evidence" value="ECO:0007669"/>
    <property type="project" value="InterPro"/>
</dbReference>
<dbReference type="EMBL" id="CAXLJL010000057">
    <property type="protein sequence ID" value="CAL5130133.1"/>
    <property type="molecule type" value="Genomic_DNA"/>
</dbReference>
<feature type="repeat" description="WD" evidence="5">
    <location>
        <begin position="193"/>
        <end position="224"/>
    </location>
</feature>
<evidence type="ECO:0000313" key="6">
    <source>
        <dbReference type="EMBL" id="CAL5130133.1"/>
    </source>
</evidence>
<dbReference type="PROSITE" id="PS50082">
    <property type="entry name" value="WD_REPEATS_2"/>
    <property type="match status" value="6"/>
</dbReference>
<feature type="repeat" description="WD" evidence="5">
    <location>
        <begin position="104"/>
        <end position="145"/>
    </location>
</feature>
<evidence type="ECO:0000256" key="4">
    <source>
        <dbReference type="HAMAP-Rule" id="MF_03037"/>
    </source>
</evidence>
<proteinExistence type="inferred from homology"/>
<comment type="function">
    <text evidence="3">Key component of the cytosolic iron-sulfur protein assembly (CIA) complex, a multiprotein complex that mediates the incorporation of iron-sulfur cluster into extramitochondrial Fe/S proteins. As a CIA complex component, interacts specifically with CIAO2A or CIAO2B and MMS19 to assist different branches of iron-sulfur protein assembly, depending of its interactors. The complex CIAO1:CIAO2B:MMS19 binds to and facilitates the assembly of most cytosolic-nuclear Fe/S proteins. CIAO1:CIAO2A specifically matures ACO1 and stabilizes IREB2. Seems to specifically modulate the transactivation activity of WT1. As part of the mitotic spindle-associated MMXD complex it may play a role in chromosome segregation.</text>
</comment>
<dbReference type="Proteomes" id="UP001497525">
    <property type="component" value="Unassembled WGS sequence"/>
</dbReference>
<dbReference type="HAMAP" id="MF_03037">
    <property type="entry name" value="ciao1"/>
    <property type="match status" value="1"/>
</dbReference>
<keyword evidence="1 5" id="KW-0853">WD repeat</keyword>
<dbReference type="InterPro" id="IPR036322">
    <property type="entry name" value="WD40_repeat_dom_sf"/>
</dbReference>
<dbReference type="InterPro" id="IPR020472">
    <property type="entry name" value="WD40_PAC1"/>
</dbReference>
<protein>
    <recommendedName>
        <fullName evidence="4">Probable cytosolic iron-sulfur protein assembly protein CIAO1 homolog</fullName>
    </recommendedName>
</protein>
<dbReference type="FunFam" id="2.130.10.10:FF:000136">
    <property type="entry name" value="Probable cytosolic iron-sulfur protein assembly protein CIAO1"/>
    <property type="match status" value="1"/>
</dbReference>
<evidence type="ECO:0000256" key="5">
    <source>
        <dbReference type="PROSITE-ProRule" id="PRU00221"/>
    </source>
</evidence>
<sequence>MLPAKKLLTIDGSLRRIWCVVWSHSGTYLASCGEDRSITIWARAADEMWESQCVLSGHHRRSIRCVTWSPCDHYLASASFDSTVIIWKIDANEPGIDAEPLATLEGHTSEVKCVAWAPSGRLLASCGRDKSVWFWEFDEEEDVQCMSVLQSHSQDVKSVSWHPTEEVLVSCGYDNTINLYKEELDDWAVAVRLDGHTSTVWKAAFCPSGDILASCSDDHSVKLWTFIDRKDKYKKSNWFCLCTLSGYHTDTVFDLDWSPDGNLLSSCGADNRLYVFALPEAGLQTIAGRPEFSEPPTVWSHVPDAHSEDINCVRWKPDQTGKQSVNSIEGGHYLELCTAGDDGKISLWSVFSVKSLGTTLARAEAAID</sequence>
<feature type="repeat" description="WD" evidence="5">
    <location>
        <begin position="149"/>
        <end position="181"/>
    </location>
</feature>
<evidence type="ECO:0000313" key="7">
    <source>
        <dbReference type="Proteomes" id="UP001497525"/>
    </source>
</evidence>
<dbReference type="GO" id="GO:0016226">
    <property type="term" value="P:iron-sulfur cluster assembly"/>
    <property type="evidence" value="ECO:0007669"/>
    <property type="project" value="UniProtKB-UniRule"/>
</dbReference>
<dbReference type="AlphaFoldDB" id="A0AAV2SY80"/>
<dbReference type="InterPro" id="IPR028608">
    <property type="entry name" value="CIAO1/Cia1"/>
</dbReference>
<comment type="function">
    <text evidence="4">Essential component of the cytosolic iron-sulfur (Fe/S) protein assembly machinery. Required for the maturation of extramitochondrial Fe/S proteins.</text>
</comment>
<name>A0AAV2SY80_CALDB</name>
<evidence type="ECO:0000256" key="1">
    <source>
        <dbReference type="ARBA" id="ARBA00022574"/>
    </source>
</evidence>
<dbReference type="CDD" id="cd00200">
    <property type="entry name" value="WD40"/>
    <property type="match status" value="1"/>
</dbReference>
<dbReference type="InterPro" id="IPR015943">
    <property type="entry name" value="WD40/YVTN_repeat-like_dom_sf"/>
</dbReference>
<accession>A0AAV2SY80</accession>
<feature type="repeat" description="WD" evidence="5">
    <location>
        <begin position="245"/>
        <end position="276"/>
    </location>
</feature>
<dbReference type="PANTHER" id="PTHR19920:SF0">
    <property type="entry name" value="CYTOSOLIC IRON-SULFUR PROTEIN ASSEMBLY PROTEIN CIAO1-RELATED"/>
    <property type="match status" value="1"/>
</dbReference>
<feature type="repeat" description="WD" evidence="5">
    <location>
        <begin position="10"/>
        <end position="41"/>
    </location>
</feature>
<dbReference type="Gene3D" id="2.130.10.10">
    <property type="entry name" value="YVTN repeat-like/Quinoprotein amine dehydrogenase"/>
    <property type="match status" value="1"/>
</dbReference>
<organism evidence="6 7">
    <name type="scientific">Calicophoron daubneyi</name>
    <name type="common">Rumen fluke</name>
    <name type="synonym">Paramphistomum daubneyi</name>
    <dbReference type="NCBI Taxonomy" id="300641"/>
    <lineage>
        <taxon>Eukaryota</taxon>
        <taxon>Metazoa</taxon>
        <taxon>Spiralia</taxon>
        <taxon>Lophotrochozoa</taxon>
        <taxon>Platyhelminthes</taxon>
        <taxon>Trematoda</taxon>
        <taxon>Digenea</taxon>
        <taxon>Plagiorchiida</taxon>
        <taxon>Pronocephalata</taxon>
        <taxon>Paramphistomoidea</taxon>
        <taxon>Paramphistomidae</taxon>
        <taxon>Calicophoron</taxon>
    </lineage>
</organism>
<reference evidence="6" key="1">
    <citation type="submission" date="2024-06" db="EMBL/GenBank/DDBJ databases">
        <authorList>
            <person name="Liu X."/>
            <person name="Lenzi L."/>
            <person name="Haldenby T S."/>
            <person name="Uol C."/>
        </authorList>
    </citation>
    <scope>NUCLEOTIDE SEQUENCE</scope>
</reference>
<feature type="repeat" description="WD" evidence="5">
    <location>
        <begin position="56"/>
        <end position="93"/>
    </location>
</feature>
<dbReference type="Pfam" id="PF00400">
    <property type="entry name" value="WD40"/>
    <property type="match status" value="7"/>
</dbReference>
<dbReference type="PANTHER" id="PTHR19920">
    <property type="entry name" value="WD40 PROTEIN CIAO1"/>
    <property type="match status" value="1"/>
</dbReference>
<gene>
    <name evidence="6" type="ORF">CDAUBV1_LOCUS1568</name>
</gene>
<dbReference type="PROSITE" id="PS00678">
    <property type="entry name" value="WD_REPEATS_1"/>
    <property type="match status" value="1"/>
</dbReference>
<dbReference type="SMART" id="SM00320">
    <property type="entry name" value="WD40"/>
    <property type="match status" value="7"/>
</dbReference>
<evidence type="ECO:0000256" key="3">
    <source>
        <dbReference type="ARBA" id="ARBA00060126"/>
    </source>
</evidence>
<keyword evidence="2" id="KW-0677">Repeat</keyword>
<dbReference type="InterPro" id="IPR001680">
    <property type="entry name" value="WD40_rpt"/>
</dbReference>
<dbReference type="PROSITE" id="PS50294">
    <property type="entry name" value="WD_REPEATS_REGION"/>
    <property type="match status" value="4"/>
</dbReference>
<comment type="similarity">
    <text evidence="4">Belongs to the WD repeat CIA1 family.</text>
</comment>
<comment type="caution">
    <text evidence="6">The sequence shown here is derived from an EMBL/GenBank/DDBJ whole genome shotgun (WGS) entry which is preliminary data.</text>
</comment>